<accession>A0A8S5PP43</accession>
<feature type="region of interest" description="Disordered" evidence="1">
    <location>
        <begin position="269"/>
        <end position="296"/>
    </location>
</feature>
<reference evidence="2" key="1">
    <citation type="journal article" date="2021" name="Proc. Natl. Acad. Sci. U.S.A.">
        <title>A Catalog of Tens of Thousands of Viruses from Human Metagenomes Reveals Hidden Associations with Chronic Diseases.</title>
        <authorList>
            <person name="Tisza M.J."/>
            <person name="Buck C.B."/>
        </authorList>
    </citation>
    <scope>NUCLEOTIDE SEQUENCE</scope>
    <source>
        <strain evidence="2">CtbLB3</strain>
    </source>
</reference>
<organism evidence="2">
    <name type="scientific">Siphoviridae sp. ctbLB3</name>
    <dbReference type="NCBI Taxonomy" id="2825565"/>
    <lineage>
        <taxon>Viruses</taxon>
        <taxon>Duplodnaviria</taxon>
        <taxon>Heunggongvirae</taxon>
        <taxon>Uroviricota</taxon>
        <taxon>Caudoviricetes</taxon>
    </lineage>
</organism>
<sequence>MTTVQNPFAVSTETKHATGGIVEAKAQREVSEVQAMVVMAKQFPRNQIAATDRILNACTRKTLAETAVYSYPRGGQMVEGASIRLAEVLAQNWGNIDFGVREISQSNGESIVEAYAWDLETNTRKVQTFTVPHKRFTKSGPHVLTDPRDIYELVANNGARRLRACILQIIPSDVTEAALNQCQVTLATHADISPETIKKMLEKFAEFGVSAKAIEMRYQIRLDAIRPAQFVELRKIYNSLKDGISKAEDWFVASDKPANSSNLNDIIIQADAPAETQPEPPVEPTADTDQTGELLL</sequence>
<name>A0A8S5PP43_9CAUD</name>
<evidence type="ECO:0000256" key="1">
    <source>
        <dbReference type="SAM" id="MobiDB-lite"/>
    </source>
</evidence>
<proteinExistence type="predicted"/>
<protein>
    <submittedName>
        <fullName evidence="2">Uncharacterized protein</fullName>
    </submittedName>
</protein>
<feature type="compositionally biased region" description="Polar residues" evidence="1">
    <location>
        <begin position="287"/>
        <end position="296"/>
    </location>
</feature>
<dbReference type="EMBL" id="BK015460">
    <property type="protein sequence ID" value="DAE07972.1"/>
    <property type="molecule type" value="Genomic_DNA"/>
</dbReference>
<evidence type="ECO:0000313" key="2">
    <source>
        <dbReference type="EMBL" id="DAE07972.1"/>
    </source>
</evidence>